<reference evidence="2" key="1">
    <citation type="submission" date="2023-08" db="EMBL/GenBank/DDBJ databases">
        <authorList>
            <person name="Chen Y."/>
            <person name="Shah S."/>
            <person name="Dougan E. K."/>
            <person name="Thang M."/>
            <person name="Chan C."/>
        </authorList>
    </citation>
    <scope>NUCLEOTIDE SEQUENCE</scope>
</reference>
<evidence type="ECO:0000313" key="2">
    <source>
        <dbReference type="EMBL" id="CAJ1396956.1"/>
    </source>
</evidence>
<proteinExistence type="predicted"/>
<comment type="caution">
    <text evidence="2">The sequence shown here is derived from an EMBL/GenBank/DDBJ whole genome shotgun (WGS) entry which is preliminary data.</text>
</comment>
<feature type="region of interest" description="Disordered" evidence="1">
    <location>
        <begin position="162"/>
        <end position="188"/>
    </location>
</feature>
<accession>A0AA36J0F4</accession>
<feature type="compositionally biased region" description="Polar residues" evidence="1">
    <location>
        <begin position="1"/>
        <end position="10"/>
    </location>
</feature>
<evidence type="ECO:0000256" key="1">
    <source>
        <dbReference type="SAM" id="MobiDB-lite"/>
    </source>
</evidence>
<gene>
    <name evidence="2" type="ORF">EVOR1521_LOCUS21077</name>
</gene>
<dbReference type="AlphaFoldDB" id="A0AA36J0F4"/>
<feature type="compositionally biased region" description="Low complexity" evidence="1">
    <location>
        <begin position="661"/>
        <end position="680"/>
    </location>
</feature>
<feature type="compositionally biased region" description="Low complexity" evidence="1">
    <location>
        <begin position="102"/>
        <end position="114"/>
    </location>
</feature>
<dbReference type="Proteomes" id="UP001178507">
    <property type="component" value="Unassembled WGS sequence"/>
</dbReference>
<feature type="region of interest" description="Disordered" evidence="1">
    <location>
        <begin position="1"/>
        <end position="27"/>
    </location>
</feature>
<sequence>MENGDLNASLTEGAEITPFEEEAPAERRRRVPWRVLALSLVIAGSLGVASHLISAGNDTERAEPAESLSADVSGTRLEPDNRVNAQPAARADVGRTDPERLSCGSDASSASGKAAQVFRSSRAWTQAKSEVVRVKLWGGGGMGGAPVRMVPKENGCSSSALRRLRGRGGRGRGYTGLGTRADLNNRANQMNPNNWRYWSSRGVQPPWERSGVSASGGGLVYGRHGGAVAPPWHLTYTTPAPYGSNAGPTTSSTTLPWVRGLPLAVARRFARWSRLAARKWLPREKTWMATDDQVGSVGPCGELWLCGAGGGGGGFTDQLVNLTAGRRYELQVGTGGFPGVPRGSATRLLEHTDAGPRVLAEASGGFGGTGMDEERLVTLGGAGGAGDLPGMDGEASRSDFQDLQTQRLVLTGADLQKARQLSPEDLERSFAAVRIPCAGAIRSGAVEREAGLIDFVNPGGFVNPGYHSFTSGLTPKSTSEHHAVSDHMLVCLPEPAKSGNAGAYGIDAKNWNAGDQVLLNPDCAKIKRQFPDGLPKLIFSMSSFENHIVYGSIRFVDPISQYDENGRRDQNAVNKQSRYRSYLQGAMPREFHLTNDIDCFKQIWTPFNGSSCIGVACLRSRPDAACRALPSCLTGLRALLSPIDFFSLSRGGGTPGPLLVSSSGPKGGPTAAAAPDASPAGHGGDGSCPEISAADNPANNLQPLTGAPIRQAAPTTGEPGMGVMYSCA</sequence>
<keyword evidence="3" id="KW-1185">Reference proteome</keyword>
<organism evidence="2 3">
    <name type="scientific">Effrenium voratum</name>
    <dbReference type="NCBI Taxonomy" id="2562239"/>
    <lineage>
        <taxon>Eukaryota</taxon>
        <taxon>Sar</taxon>
        <taxon>Alveolata</taxon>
        <taxon>Dinophyceae</taxon>
        <taxon>Suessiales</taxon>
        <taxon>Symbiodiniaceae</taxon>
        <taxon>Effrenium</taxon>
    </lineage>
</organism>
<name>A0AA36J0F4_9DINO</name>
<dbReference type="EMBL" id="CAUJNA010003249">
    <property type="protein sequence ID" value="CAJ1396956.1"/>
    <property type="molecule type" value="Genomic_DNA"/>
</dbReference>
<protein>
    <submittedName>
        <fullName evidence="2">Uncharacterized protein</fullName>
    </submittedName>
</protein>
<evidence type="ECO:0000313" key="3">
    <source>
        <dbReference type="Proteomes" id="UP001178507"/>
    </source>
</evidence>
<feature type="region of interest" description="Disordered" evidence="1">
    <location>
        <begin position="657"/>
        <end position="718"/>
    </location>
</feature>
<feature type="region of interest" description="Disordered" evidence="1">
    <location>
        <begin position="56"/>
        <end position="114"/>
    </location>
</feature>